<evidence type="ECO:0008006" key="10">
    <source>
        <dbReference type="Google" id="ProtNLM"/>
    </source>
</evidence>
<evidence type="ECO:0000256" key="5">
    <source>
        <dbReference type="ARBA" id="ARBA00022989"/>
    </source>
</evidence>
<dbReference type="Pfam" id="PF07681">
    <property type="entry name" value="DoxX"/>
    <property type="match status" value="1"/>
</dbReference>
<protein>
    <recommendedName>
        <fullName evidence="10">DoxX family protein</fullName>
    </recommendedName>
</protein>
<comment type="similarity">
    <text evidence="2">Belongs to the DoxX family.</text>
</comment>
<dbReference type="Proteomes" id="UP000655016">
    <property type="component" value="Unassembled WGS sequence"/>
</dbReference>
<comment type="subcellular location">
    <subcellularLocation>
        <location evidence="1">Cell membrane</location>
        <topology evidence="1">Multi-pass membrane protein</topology>
    </subcellularLocation>
</comment>
<dbReference type="InterPro" id="IPR051907">
    <property type="entry name" value="DoxX-like_oxidoreductase"/>
</dbReference>
<dbReference type="RefSeq" id="WP_163396449.1">
    <property type="nucleotide sequence ID" value="NZ_BMKP01000013.1"/>
</dbReference>
<evidence type="ECO:0000256" key="6">
    <source>
        <dbReference type="ARBA" id="ARBA00023136"/>
    </source>
</evidence>
<evidence type="ECO:0000313" key="8">
    <source>
        <dbReference type="EMBL" id="GGF28589.1"/>
    </source>
</evidence>
<evidence type="ECO:0000256" key="7">
    <source>
        <dbReference type="SAM" id="Phobius"/>
    </source>
</evidence>
<keyword evidence="6 7" id="KW-0472">Membrane</keyword>
<accession>A0ABQ1UXI5</accession>
<sequence>MMQKLIHTNDSKTTIIIRLLVGAVFLSEGIQKFLFPETLGAVRFAKIGLPFPEYLGNIVGSFEILCGILVLIGLFTRLASIPIIIIMLAAITTTKTEIFKNDGFWKMLHESRTDWAMLLGAIFLLMEGSGRWSVDKNGHADRNWRKN</sequence>
<gene>
    <name evidence="8" type="ORF">GCM10011518_42430</name>
</gene>
<dbReference type="PANTHER" id="PTHR33452">
    <property type="entry name" value="OXIDOREDUCTASE CATD-RELATED"/>
    <property type="match status" value="1"/>
</dbReference>
<dbReference type="InterPro" id="IPR032808">
    <property type="entry name" value="DoxX"/>
</dbReference>
<proteinExistence type="inferred from homology"/>
<keyword evidence="9" id="KW-1185">Reference proteome</keyword>
<keyword evidence="3" id="KW-1003">Cell membrane</keyword>
<organism evidence="8 9">
    <name type="scientific">Flavobacterium limi</name>
    <dbReference type="NCBI Taxonomy" id="2045105"/>
    <lineage>
        <taxon>Bacteria</taxon>
        <taxon>Pseudomonadati</taxon>
        <taxon>Bacteroidota</taxon>
        <taxon>Flavobacteriia</taxon>
        <taxon>Flavobacteriales</taxon>
        <taxon>Flavobacteriaceae</taxon>
        <taxon>Flavobacterium</taxon>
    </lineage>
</organism>
<name>A0ABQ1UXI5_9FLAO</name>
<evidence type="ECO:0000256" key="1">
    <source>
        <dbReference type="ARBA" id="ARBA00004651"/>
    </source>
</evidence>
<evidence type="ECO:0000313" key="9">
    <source>
        <dbReference type="Proteomes" id="UP000655016"/>
    </source>
</evidence>
<reference evidence="9" key="1">
    <citation type="journal article" date="2019" name="Int. J. Syst. Evol. Microbiol.">
        <title>The Global Catalogue of Microorganisms (GCM) 10K type strain sequencing project: providing services to taxonomists for standard genome sequencing and annotation.</title>
        <authorList>
            <consortium name="The Broad Institute Genomics Platform"/>
            <consortium name="The Broad Institute Genome Sequencing Center for Infectious Disease"/>
            <person name="Wu L."/>
            <person name="Ma J."/>
        </authorList>
    </citation>
    <scope>NUCLEOTIDE SEQUENCE [LARGE SCALE GENOMIC DNA]</scope>
    <source>
        <strain evidence="9">CGMCC 1.16060</strain>
    </source>
</reference>
<dbReference type="EMBL" id="BMKP01000013">
    <property type="protein sequence ID" value="GGF28589.1"/>
    <property type="molecule type" value="Genomic_DNA"/>
</dbReference>
<evidence type="ECO:0000256" key="4">
    <source>
        <dbReference type="ARBA" id="ARBA00022692"/>
    </source>
</evidence>
<feature type="transmembrane region" description="Helical" evidence="7">
    <location>
        <begin position="78"/>
        <end position="94"/>
    </location>
</feature>
<dbReference type="PANTHER" id="PTHR33452:SF1">
    <property type="entry name" value="INNER MEMBRANE PROTEIN YPHA-RELATED"/>
    <property type="match status" value="1"/>
</dbReference>
<keyword evidence="4 7" id="KW-0812">Transmembrane</keyword>
<evidence type="ECO:0000256" key="2">
    <source>
        <dbReference type="ARBA" id="ARBA00006679"/>
    </source>
</evidence>
<feature type="transmembrane region" description="Helical" evidence="7">
    <location>
        <begin position="115"/>
        <end position="134"/>
    </location>
</feature>
<evidence type="ECO:0000256" key="3">
    <source>
        <dbReference type="ARBA" id="ARBA00022475"/>
    </source>
</evidence>
<keyword evidence="5 7" id="KW-1133">Transmembrane helix</keyword>
<comment type="caution">
    <text evidence="8">The sequence shown here is derived from an EMBL/GenBank/DDBJ whole genome shotgun (WGS) entry which is preliminary data.</text>
</comment>